<dbReference type="EMBL" id="JASSZA010000007">
    <property type="protein sequence ID" value="KAK2105780.1"/>
    <property type="molecule type" value="Genomic_DNA"/>
</dbReference>
<comment type="caution">
    <text evidence="2">The sequence shown here is derived from an EMBL/GenBank/DDBJ whole genome shotgun (WGS) entry which is preliminary data.</text>
</comment>
<protein>
    <submittedName>
        <fullName evidence="2">Uncharacterized protein</fullName>
    </submittedName>
</protein>
<feature type="non-terminal residue" evidence="2">
    <location>
        <position position="1"/>
    </location>
</feature>
<sequence>TWERSVDPQLQREPHAYRPTAGAQQKATEDLRDTFFHYTTSGPCLFLKVLLDSHPHSCNTGSLDPLLLAAAHLLWGRKHEAPVAAGDPLIAP</sequence>
<evidence type="ECO:0000313" key="3">
    <source>
        <dbReference type="Proteomes" id="UP001266305"/>
    </source>
</evidence>
<feature type="region of interest" description="Disordered" evidence="1">
    <location>
        <begin position="1"/>
        <end position="26"/>
    </location>
</feature>
<evidence type="ECO:0000313" key="2">
    <source>
        <dbReference type="EMBL" id="KAK2105780.1"/>
    </source>
</evidence>
<proteinExistence type="predicted"/>
<evidence type="ECO:0000256" key="1">
    <source>
        <dbReference type="SAM" id="MobiDB-lite"/>
    </source>
</evidence>
<accession>A0ABQ9V9N0</accession>
<dbReference type="Proteomes" id="UP001266305">
    <property type="component" value="Unassembled WGS sequence"/>
</dbReference>
<keyword evidence="3" id="KW-1185">Reference proteome</keyword>
<reference evidence="2 3" key="1">
    <citation type="submission" date="2023-05" db="EMBL/GenBank/DDBJ databases">
        <title>B98-5 Cell Line De Novo Hybrid Assembly: An Optical Mapping Approach.</title>
        <authorList>
            <person name="Kananen K."/>
            <person name="Auerbach J.A."/>
            <person name="Kautto E."/>
            <person name="Blachly J.S."/>
        </authorList>
    </citation>
    <scope>NUCLEOTIDE SEQUENCE [LARGE SCALE GENOMIC DNA]</scope>
    <source>
        <strain evidence="2">B95-8</strain>
        <tissue evidence="2">Cell line</tissue>
    </source>
</reference>
<feature type="compositionally biased region" description="Basic and acidic residues" evidence="1">
    <location>
        <begin position="1"/>
        <end position="16"/>
    </location>
</feature>
<name>A0ABQ9V9N0_SAGOE</name>
<gene>
    <name evidence="2" type="ORF">P7K49_015294</name>
</gene>
<organism evidence="2 3">
    <name type="scientific">Saguinus oedipus</name>
    <name type="common">Cotton-top tamarin</name>
    <name type="synonym">Oedipomidas oedipus</name>
    <dbReference type="NCBI Taxonomy" id="9490"/>
    <lineage>
        <taxon>Eukaryota</taxon>
        <taxon>Metazoa</taxon>
        <taxon>Chordata</taxon>
        <taxon>Craniata</taxon>
        <taxon>Vertebrata</taxon>
        <taxon>Euteleostomi</taxon>
        <taxon>Mammalia</taxon>
        <taxon>Eutheria</taxon>
        <taxon>Euarchontoglires</taxon>
        <taxon>Primates</taxon>
        <taxon>Haplorrhini</taxon>
        <taxon>Platyrrhini</taxon>
        <taxon>Cebidae</taxon>
        <taxon>Callitrichinae</taxon>
        <taxon>Saguinus</taxon>
    </lineage>
</organism>
<feature type="non-terminal residue" evidence="2">
    <location>
        <position position="92"/>
    </location>
</feature>